<proteinExistence type="predicted"/>
<protein>
    <submittedName>
        <fullName evidence="1">Uncharacterized protein</fullName>
    </submittedName>
</protein>
<dbReference type="KEGG" id="taj:C1A40_02040"/>
<reference evidence="2" key="1">
    <citation type="submission" date="2018-01" db="EMBL/GenBank/DDBJ databases">
        <title>Complete genome of Tamlana sp. UJ94.</title>
        <authorList>
            <person name="Jung J."/>
            <person name="Chung D."/>
            <person name="Bae S.S."/>
            <person name="Baek K."/>
        </authorList>
    </citation>
    <scope>NUCLEOTIDE SEQUENCE [LARGE SCALE GENOMIC DNA]</scope>
    <source>
        <strain evidence="2">UJ94</strain>
    </source>
</reference>
<evidence type="ECO:0000313" key="1">
    <source>
        <dbReference type="EMBL" id="AUS04326.1"/>
    </source>
</evidence>
<dbReference type="EMBL" id="CP025938">
    <property type="protein sequence ID" value="AUS04326.1"/>
    <property type="molecule type" value="Genomic_DNA"/>
</dbReference>
<evidence type="ECO:0000313" key="2">
    <source>
        <dbReference type="Proteomes" id="UP000236592"/>
    </source>
</evidence>
<organism evidence="1 2">
    <name type="scientific">Pseudotamlana carrageenivorans</name>
    <dbReference type="NCBI Taxonomy" id="2069432"/>
    <lineage>
        <taxon>Bacteria</taxon>
        <taxon>Pseudomonadati</taxon>
        <taxon>Bacteroidota</taxon>
        <taxon>Flavobacteriia</taxon>
        <taxon>Flavobacteriales</taxon>
        <taxon>Flavobacteriaceae</taxon>
        <taxon>Pseudotamlana</taxon>
    </lineage>
</organism>
<name>A0A2I7SEK8_9FLAO</name>
<accession>A0A2I7SEK8</accession>
<dbReference type="AlphaFoldDB" id="A0A2I7SEK8"/>
<gene>
    <name evidence="1" type="ORF">C1A40_02040</name>
</gene>
<sequence length="80" mass="9941">MIFIMKYTWVYAELCGVNVKQWFVFHIKCLVSLKTVQSPRKLNSFFLQQTLPYHLRLIYQFQHKIKKVQIHHKTIFFYFR</sequence>
<dbReference type="Proteomes" id="UP000236592">
    <property type="component" value="Chromosome"/>
</dbReference>
<keyword evidence="2" id="KW-1185">Reference proteome</keyword>